<organism evidence="1">
    <name type="scientific">Brugia malayi</name>
    <name type="common">Filarial nematode worm</name>
    <dbReference type="NCBI Taxonomy" id="6279"/>
    <lineage>
        <taxon>Eukaryota</taxon>
        <taxon>Metazoa</taxon>
        <taxon>Ecdysozoa</taxon>
        <taxon>Nematoda</taxon>
        <taxon>Chromadorea</taxon>
        <taxon>Rhabditida</taxon>
        <taxon>Spirurina</taxon>
        <taxon>Spiruromorpha</taxon>
        <taxon>Filarioidea</taxon>
        <taxon>Onchocercidae</taxon>
        <taxon>Brugia</taxon>
    </lineage>
</organism>
<dbReference type="EMBL" id="LN857000">
    <property type="protein sequence ID" value="CDP98853.1"/>
    <property type="molecule type" value="Genomic_DNA"/>
</dbReference>
<proteinExistence type="predicted"/>
<dbReference type="AlphaFoldDB" id="A0A1I9G3Y4"/>
<accession>A0A1I9G3Y4</accession>
<gene>
    <name evidence="1" type="primary">Bm1448</name>
    <name evidence="1" type="ORF">BM_Bm1448</name>
</gene>
<name>A0A1I9G3Y4_BRUMA</name>
<protein>
    <submittedName>
        <fullName evidence="1">Bm1448</fullName>
    </submittedName>
</protein>
<evidence type="ECO:0000313" key="1">
    <source>
        <dbReference type="EMBL" id="CDP98853.1"/>
    </source>
</evidence>
<reference evidence="1" key="2">
    <citation type="submission" date="2012-12" db="EMBL/GenBank/DDBJ databases">
        <authorList>
            <consortium name="WormBase Consortium"/>
            <person name="Ghedin E."/>
            <person name="Paulini M."/>
        </authorList>
    </citation>
    <scope>NUCLEOTIDE SEQUENCE</scope>
    <source>
        <strain evidence="1">FR3</strain>
    </source>
</reference>
<sequence length="45" mass="5578">MESCTQIPYGITSKKRMDRFLHHVLSLRIEWEKKTELKIWIRYLV</sequence>
<reference evidence="1" key="1">
    <citation type="journal article" date="2007" name="Science">
        <title>Draft genome of the filarial nematode parasite Brugia malayi.</title>
        <authorList>
            <person name="Ghedin E."/>
            <person name="Wang S."/>
            <person name="Spiro D."/>
            <person name="Caler E."/>
            <person name="Zhao Q."/>
            <person name="Crabtree J."/>
            <person name="Allen J.E."/>
            <person name="Delcher A.L."/>
            <person name="Guiliano D.B."/>
            <person name="Miranda-Saavedra D."/>
            <person name="Angiuoli S.V."/>
            <person name="Creasy T."/>
            <person name="Amedeo P."/>
            <person name="Haas B."/>
            <person name="El-Sayed N.M."/>
            <person name="Wortman J.R."/>
            <person name="Feldblyum T."/>
            <person name="Tallon L."/>
            <person name="Schatz M."/>
            <person name="Shumway M."/>
            <person name="Koo H."/>
            <person name="Salzberg S.L."/>
            <person name="Schobel S."/>
            <person name="Pertea M."/>
            <person name="Pop M."/>
            <person name="White O."/>
            <person name="Barton G.J."/>
            <person name="Carlow C.K."/>
            <person name="Crawford M.J."/>
            <person name="Daub J."/>
            <person name="Dimmic M.W."/>
            <person name="Estes C.F."/>
            <person name="Foster J.M."/>
            <person name="Ganatra M."/>
            <person name="Gregory W.F."/>
            <person name="Johnson N.M."/>
            <person name="Jin J."/>
            <person name="Komuniecki R."/>
            <person name="Korf I."/>
            <person name="Kumar S."/>
            <person name="Laney S."/>
            <person name="Li B.W."/>
            <person name="Li W."/>
            <person name="Lindblom T.H."/>
            <person name="Lustigman S."/>
            <person name="Ma D."/>
            <person name="Maina C.V."/>
            <person name="Martin D.M."/>
            <person name="McCarter J.P."/>
            <person name="McReynolds L."/>
            <person name="Mitreva M."/>
            <person name="Nutman T.B."/>
            <person name="Parkinson J."/>
            <person name="Peregrin-Alvarez J.M."/>
            <person name="Poole C."/>
            <person name="Ren Q."/>
            <person name="Saunders L."/>
            <person name="Sluder A.E."/>
            <person name="Smith K."/>
            <person name="Stanke M."/>
            <person name="Unnasch T.R."/>
            <person name="Ware J."/>
            <person name="Wei A.D."/>
            <person name="Weil G."/>
            <person name="Williams D.J."/>
            <person name="Zhang Y."/>
            <person name="Williams S.A."/>
            <person name="Fraser-Liggett C."/>
            <person name="Slatko B."/>
            <person name="Blaxter M.L."/>
            <person name="Scott A.L."/>
        </authorList>
    </citation>
    <scope>NUCLEOTIDE SEQUENCE</scope>
    <source>
        <strain evidence="1">FR3</strain>
    </source>
</reference>